<reference evidence="1" key="2">
    <citation type="submission" date="2023-05" db="EMBL/GenBank/DDBJ databases">
        <authorList>
            <consortium name="Lawrence Berkeley National Laboratory"/>
            <person name="Steindorff A."/>
            <person name="Hensen N."/>
            <person name="Bonometti L."/>
            <person name="Westerberg I."/>
            <person name="Brannstrom I.O."/>
            <person name="Guillou S."/>
            <person name="Cros-Aarteil S."/>
            <person name="Calhoun S."/>
            <person name="Haridas S."/>
            <person name="Kuo A."/>
            <person name="Mondo S."/>
            <person name="Pangilinan J."/>
            <person name="Riley R."/>
            <person name="Labutti K."/>
            <person name="Andreopoulos B."/>
            <person name="Lipzen A."/>
            <person name="Chen C."/>
            <person name="Yanf M."/>
            <person name="Daum C."/>
            <person name="Ng V."/>
            <person name="Clum A."/>
            <person name="Ohm R."/>
            <person name="Martin F."/>
            <person name="Silar P."/>
            <person name="Natvig D."/>
            <person name="Lalanne C."/>
            <person name="Gautier V."/>
            <person name="Ament-Velasquez S.L."/>
            <person name="Kruys A."/>
            <person name="Hutchinson M.I."/>
            <person name="Powell A.J."/>
            <person name="Barry K."/>
            <person name="Miller A.N."/>
            <person name="Grigoriev I.V."/>
            <person name="Debuchy R."/>
            <person name="Gladieux P."/>
            <person name="Thoren M.H."/>
            <person name="Johannesson H."/>
        </authorList>
    </citation>
    <scope>NUCLEOTIDE SEQUENCE</scope>
    <source>
        <strain evidence="1">CBS 359.72</strain>
    </source>
</reference>
<dbReference type="EMBL" id="MU857737">
    <property type="protein sequence ID" value="KAK4244484.1"/>
    <property type="molecule type" value="Genomic_DNA"/>
</dbReference>
<protein>
    <submittedName>
        <fullName evidence="1">Uncharacterized protein</fullName>
    </submittedName>
</protein>
<proteinExistence type="predicted"/>
<gene>
    <name evidence="1" type="ORF">C7999DRAFT_17271</name>
</gene>
<dbReference type="AlphaFoldDB" id="A0AAN7CLX2"/>
<comment type="caution">
    <text evidence="1">The sequence shown here is derived from an EMBL/GenBank/DDBJ whole genome shotgun (WGS) entry which is preliminary data.</text>
</comment>
<evidence type="ECO:0000313" key="2">
    <source>
        <dbReference type="Proteomes" id="UP001303647"/>
    </source>
</evidence>
<evidence type="ECO:0000313" key="1">
    <source>
        <dbReference type="EMBL" id="KAK4244484.1"/>
    </source>
</evidence>
<reference evidence="1" key="1">
    <citation type="journal article" date="2023" name="Mol. Phylogenet. Evol.">
        <title>Genome-scale phylogeny and comparative genomics of the fungal order Sordariales.</title>
        <authorList>
            <person name="Hensen N."/>
            <person name="Bonometti L."/>
            <person name="Westerberg I."/>
            <person name="Brannstrom I.O."/>
            <person name="Guillou S."/>
            <person name="Cros-Aarteil S."/>
            <person name="Calhoun S."/>
            <person name="Haridas S."/>
            <person name="Kuo A."/>
            <person name="Mondo S."/>
            <person name="Pangilinan J."/>
            <person name="Riley R."/>
            <person name="LaButti K."/>
            <person name="Andreopoulos B."/>
            <person name="Lipzen A."/>
            <person name="Chen C."/>
            <person name="Yan M."/>
            <person name="Daum C."/>
            <person name="Ng V."/>
            <person name="Clum A."/>
            <person name="Steindorff A."/>
            <person name="Ohm R.A."/>
            <person name="Martin F."/>
            <person name="Silar P."/>
            <person name="Natvig D.O."/>
            <person name="Lalanne C."/>
            <person name="Gautier V."/>
            <person name="Ament-Velasquez S.L."/>
            <person name="Kruys A."/>
            <person name="Hutchinson M.I."/>
            <person name="Powell A.J."/>
            <person name="Barry K."/>
            <person name="Miller A.N."/>
            <person name="Grigoriev I.V."/>
            <person name="Debuchy R."/>
            <person name="Gladieux P."/>
            <person name="Hiltunen Thoren M."/>
            <person name="Johannesson H."/>
        </authorList>
    </citation>
    <scope>NUCLEOTIDE SEQUENCE</scope>
    <source>
        <strain evidence="1">CBS 359.72</strain>
    </source>
</reference>
<sequence>MHDGDFNQGSGVVDVDIDVLWRLGRLHQFRSFDGGLVDDDWGVMTRLREQSGRGMSGVWVDRRVPGHTRNHVLDRVLAAAQQSLLKWTVGIGCHPCANMTCNTNRIAALNVFLLWSGLYPRSRMNKSLLEIISGLQYITATDAELSANAKNNGWKGGQVDDRLLWAAHIRENYGGTCAKCKEKTPTSMLFPLEDLLCDVTFEMQEGFVESEGGVVSGASSPSWEDFPDMRAGMK</sequence>
<organism evidence="1 2">
    <name type="scientific">Corynascus novoguineensis</name>
    <dbReference type="NCBI Taxonomy" id="1126955"/>
    <lineage>
        <taxon>Eukaryota</taxon>
        <taxon>Fungi</taxon>
        <taxon>Dikarya</taxon>
        <taxon>Ascomycota</taxon>
        <taxon>Pezizomycotina</taxon>
        <taxon>Sordariomycetes</taxon>
        <taxon>Sordariomycetidae</taxon>
        <taxon>Sordariales</taxon>
        <taxon>Chaetomiaceae</taxon>
        <taxon>Corynascus</taxon>
    </lineage>
</organism>
<name>A0AAN7CLX2_9PEZI</name>
<dbReference type="Proteomes" id="UP001303647">
    <property type="component" value="Unassembled WGS sequence"/>
</dbReference>
<accession>A0AAN7CLX2</accession>
<keyword evidence="2" id="KW-1185">Reference proteome</keyword>